<keyword evidence="10" id="KW-0762">Sugar transport</keyword>
<evidence type="ECO:0000256" key="1">
    <source>
        <dbReference type="ARBA" id="ARBA00004651"/>
    </source>
</evidence>
<dbReference type="RefSeq" id="WP_106537935.1">
    <property type="nucleotide sequence ID" value="NZ_PYGE01000010.1"/>
</dbReference>
<feature type="transmembrane region" description="Helical" evidence="7">
    <location>
        <begin position="196"/>
        <end position="218"/>
    </location>
</feature>
<keyword evidence="5 7" id="KW-1133">Transmembrane helix</keyword>
<name>A0A2P8DYV4_9ACTN</name>
<evidence type="ECO:0000256" key="4">
    <source>
        <dbReference type="ARBA" id="ARBA00022692"/>
    </source>
</evidence>
<accession>A0A2P8DYV4</accession>
<protein>
    <submittedName>
        <fullName evidence="10">Multiple sugar transport system permease protein</fullName>
    </submittedName>
</protein>
<feature type="region of interest" description="Disordered" evidence="8">
    <location>
        <begin position="1"/>
        <end position="40"/>
    </location>
</feature>
<comment type="similarity">
    <text evidence="7">Belongs to the binding-protein-dependent transport system permease family.</text>
</comment>
<dbReference type="CDD" id="cd06261">
    <property type="entry name" value="TM_PBP2"/>
    <property type="match status" value="1"/>
</dbReference>
<dbReference type="EMBL" id="PYGE01000010">
    <property type="protein sequence ID" value="PSL02402.1"/>
    <property type="molecule type" value="Genomic_DNA"/>
</dbReference>
<evidence type="ECO:0000256" key="7">
    <source>
        <dbReference type="RuleBase" id="RU363032"/>
    </source>
</evidence>
<keyword evidence="11" id="KW-1185">Reference proteome</keyword>
<feature type="transmembrane region" description="Helical" evidence="7">
    <location>
        <begin position="104"/>
        <end position="133"/>
    </location>
</feature>
<gene>
    <name evidence="10" type="ORF">CLV30_11055</name>
</gene>
<evidence type="ECO:0000256" key="8">
    <source>
        <dbReference type="SAM" id="MobiDB-lite"/>
    </source>
</evidence>
<dbReference type="InterPro" id="IPR035906">
    <property type="entry name" value="MetI-like_sf"/>
</dbReference>
<evidence type="ECO:0000313" key="10">
    <source>
        <dbReference type="EMBL" id="PSL02402.1"/>
    </source>
</evidence>
<comment type="caution">
    <text evidence="10">The sequence shown here is derived from an EMBL/GenBank/DDBJ whole genome shotgun (WGS) entry which is preliminary data.</text>
</comment>
<organism evidence="10 11">
    <name type="scientific">Haloactinopolyspora alba</name>
    <dbReference type="NCBI Taxonomy" id="648780"/>
    <lineage>
        <taxon>Bacteria</taxon>
        <taxon>Bacillati</taxon>
        <taxon>Actinomycetota</taxon>
        <taxon>Actinomycetes</taxon>
        <taxon>Jiangellales</taxon>
        <taxon>Jiangellaceae</taxon>
        <taxon>Haloactinopolyspora</taxon>
    </lineage>
</organism>
<feature type="transmembrane region" description="Helical" evidence="7">
    <location>
        <begin position="304"/>
        <end position="323"/>
    </location>
</feature>
<dbReference type="OrthoDB" id="34224at2"/>
<keyword evidence="3" id="KW-1003">Cell membrane</keyword>
<dbReference type="InterPro" id="IPR000515">
    <property type="entry name" value="MetI-like"/>
</dbReference>
<keyword evidence="2 7" id="KW-0813">Transport</keyword>
<proteinExistence type="inferred from homology"/>
<reference evidence="10 11" key="1">
    <citation type="submission" date="2018-03" db="EMBL/GenBank/DDBJ databases">
        <title>Genomic Encyclopedia of Archaeal and Bacterial Type Strains, Phase II (KMG-II): from individual species to whole genera.</title>
        <authorList>
            <person name="Goeker M."/>
        </authorList>
    </citation>
    <scope>NUCLEOTIDE SEQUENCE [LARGE SCALE GENOMIC DNA]</scope>
    <source>
        <strain evidence="10 11">DSM 45211</strain>
    </source>
</reference>
<evidence type="ECO:0000259" key="9">
    <source>
        <dbReference type="PROSITE" id="PS50928"/>
    </source>
</evidence>
<sequence>MSATGGTATRADEPETGSHGAGARGATARGNGTRAGGGPPRRRRLGGYLFVVPAVLFVAATVLYPLIFNIDLSFRDVGVAQIVEGGAEWVGTENYVDQLGRGDFWHALIISLLYTGLAVAFAFAAGLALAVYFNQRFPGRNVMRSLLLLAWVLPTVVSANVWRWMLDGSYGLLNTLLEAVGLIEGDLFWLARPVPALFAVIIATAWSFTPLVMILLLAGLQGIPDTLYEAAKIDGAGGWRRFTSVTMPMLRPVSVTALLLVFIYTFKTFDTVFLMTRGGPGDATMIMPIYAYNEAFEFFRFDTGAVATTLMLVIPLGLSFFYFRFLRREETA</sequence>
<feature type="domain" description="ABC transmembrane type-1" evidence="9">
    <location>
        <begin position="108"/>
        <end position="322"/>
    </location>
</feature>
<feature type="transmembrane region" description="Helical" evidence="7">
    <location>
        <begin position="48"/>
        <end position="67"/>
    </location>
</feature>
<evidence type="ECO:0000256" key="6">
    <source>
        <dbReference type="ARBA" id="ARBA00023136"/>
    </source>
</evidence>
<feature type="transmembrane region" description="Helical" evidence="7">
    <location>
        <begin position="249"/>
        <end position="266"/>
    </location>
</feature>
<dbReference type="AlphaFoldDB" id="A0A2P8DYV4"/>
<comment type="subcellular location">
    <subcellularLocation>
        <location evidence="1 7">Cell membrane</location>
        <topology evidence="1 7">Multi-pass membrane protein</topology>
    </subcellularLocation>
</comment>
<evidence type="ECO:0000256" key="3">
    <source>
        <dbReference type="ARBA" id="ARBA00022475"/>
    </source>
</evidence>
<evidence type="ECO:0000256" key="2">
    <source>
        <dbReference type="ARBA" id="ARBA00022448"/>
    </source>
</evidence>
<dbReference type="Proteomes" id="UP000243528">
    <property type="component" value="Unassembled WGS sequence"/>
</dbReference>
<dbReference type="Pfam" id="PF00528">
    <property type="entry name" value="BPD_transp_1"/>
    <property type="match status" value="1"/>
</dbReference>
<dbReference type="PANTHER" id="PTHR43005:SF1">
    <property type="entry name" value="SPERMIDINE_PUTRESCINE TRANSPORT SYSTEM PERMEASE PROTEIN"/>
    <property type="match status" value="1"/>
</dbReference>
<dbReference type="GO" id="GO:0055085">
    <property type="term" value="P:transmembrane transport"/>
    <property type="evidence" value="ECO:0007669"/>
    <property type="project" value="InterPro"/>
</dbReference>
<keyword evidence="6 7" id="KW-0472">Membrane</keyword>
<evidence type="ECO:0000256" key="5">
    <source>
        <dbReference type="ARBA" id="ARBA00022989"/>
    </source>
</evidence>
<dbReference type="SUPFAM" id="SSF161098">
    <property type="entry name" value="MetI-like"/>
    <property type="match status" value="1"/>
</dbReference>
<dbReference type="Gene3D" id="1.10.3720.10">
    <property type="entry name" value="MetI-like"/>
    <property type="match status" value="1"/>
</dbReference>
<dbReference type="PROSITE" id="PS50928">
    <property type="entry name" value="ABC_TM1"/>
    <property type="match status" value="1"/>
</dbReference>
<evidence type="ECO:0000313" key="11">
    <source>
        <dbReference type="Proteomes" id="UP000243528"/>
    </source>
</evidence>
<feature type="transmembrane region" description="Helical" evidence="7">
    <location>
        <begin position="145"/>
        <end position="165"/>
    </location>
</feature>
<dbReference type="GO" id="GO:0005886">
    <property type="term" value="C:plasma membrane"/>
    <property type="evidence" value="ECO:0007669"/>
    <property type="project" value="UniProtKB-SubCell"/>
</dbReference>
<keyword evidence="4 7" id="KW-0812">Transmembrane</keyword>
<dbReference type="PANTHER" id="PTHR43005">
    <property type="entry name" value="BLR7065 PROTEIN"/>
    <property type="match status" value="1"/>
</dbReference>